<dbReference type="EMBL" id="JACASE010000016">
    <property type="protein sequence ID" value="KAF6401585.1"/>
    <property type="molecule type" value="Genomic_DNA"/>
</dbReference>
<evidence type="ECO:0000313" key="3">
    <source>
        <dbReference type="Proteomes" id="UP000593571"/>
    </source>
</evidence>
<proteinExistence type="predicted"/>
<accession>A0A7J8BT54</accession>
<evidence type="ECO:0000256" key="1">
    <source>
        <dbReference type="SAM" id="MobiDB-lite"/>
    </source>
</evidence>
<feature type="compositionally biased region" description="Polar residues" evidence="1">
    <location>
        <begin position="42"/>
        <end position="58"/>
    </location>
</feature>
<feature type="region of interest" description="Disordered" evidence="1">
    <location>
        <begin position="42"/>
        <end position="91"/>
    </location>
</feature>
<reference evidence="2 3" key="1">
    <citation type="journal article" date="2020" name="Nature">
        <title>Six reference-quality genomes reveal evolution of bat adaptations.</title>
        <authorList>
            <person name="Jebb D."/>
            <person name="Huang Z."/>
            <person name="Pippel M."/>
            <person name="Hughes G.M."/>
            <person name="Lavrichenko K."/>
            <person name="Devanna P."/>
            <person name="Winkler S."/>
            <person name="Jermiin L.S."/>
            <person name="Skirmuntt E.C."/>
            <person name="Katzourakis A."/>
            <person name="Burkitt-Gray L."/>
            <person name="Ray D.A."/>
            <person name="Sullivan K.A.M."/>
            <person name="Roscito J.G."/>
            <person name="Kirilenko B.M."/>
            <person name="Davalos L.M."/>
            <person name="Corthals A.P."/>
            <person name="Power M.L."/>
            <person name="Jones G."/>
            <person name="Ransome R.D."/>
            <person name="Dechmann D.K.N."/>
            <person name="Locatelli A.G."/>
            <person name="Puechmaille S.J."/>
            <person name="Fedrigo O."/>
            <person name="Jarvis E.D."/>
            <person name="Hiller M."/>
            <person name="Vernes S.C."/>
            <person name="Myers E.W."/>
            <person name="Teeling E.C."/>
        </authorList>
    </citation>
    <scope>NUCLEOTIDE SEQUENCE [LARGE SCALE GENOMIC DNA]</scope>
    <source>
        <strain evidence="2">MRouAeg1</strain>
        <tissue evidence="2">Muscle</tissue>
    </source>
</reference>
<dbReference type="Proteomes" id="UP000593571">
    <property type="component" value="Unassembled WGS sequence"/>
</dbReference>
<evidence type="ECO:0000313" key="2">
    <source>
        <dbReference type="EMBL" id="KAF6401585.1"/>
    </source>
</evidence>
<gene>
    <name evidence="2" type="ORF">HJG63_009636</name>
</gene>
<keyword evidence="3" id="KW-1185">Reference proteome</keyword>
<sequence length="128" mass="13322">MVRSTMAVGLAATCSQPCGPGNMARGLPCDLRETVGLLWTQSGTVTPMPQPPKSNKTHTGGRVPSTCWTLTAADGPSSPRKGKATQRGGMCAPRAGAQSGCIRTQDRLTHLAAGCGVRPKIRLHPTCQ</sequence>
<comment type="caution">
    <text evidence="2">The sequence shown here is derived from an EMBL/GenBank/DDBJ whole genome shotgun (WGS) entry which is preliminary data.</text>
</comment>
<dbReference type="AlphaFoldDB" id="A0A7J8BT54"/>
<name>A0A7J8BT54_ROUAE</name>
<organism evidence="2 3">
    <name type="scientific">Rousettus aegyptiacus</name>
    <name type="common">Egyptian fruit bat</name>
    <name type="synonym">Pteropus aegyptiacus</name>
    <dbReference type="NCBI Taxonomy" id="9407"/>
    <lineage>
        <taxon>Eukaryota</taxon>
        <taxon>Metazoa</taxon>
        <taxon>Chordata</taxon>
        <taxon>Craniata</taxon>
        <taxon>Vertebrata</taxon>
        <taxon>Euteleostomi</taxon>
        <taxon>Mammalia</taxon>
        <taxon>Eutheria</taxon>
        <taxon>Laurasiatheria</taxon>
        <taxon>Chiroptera</taxon>
        <taxon>Yinpterochiroptera</taxon>
        <taxon>Pteropodoidea</taxon>
        <taxon>Pteropodidae</taxon>
        <taxon>Rousettinae</taxon>
        <taxon>Rousettus</taxon>
    </lineage>
</organism>
<protein>
    <submittedName>
        <fullName evidence="2">Uncharacterized protein</fullName>
    </submittedName>
</protein>